<dbReference type="Proteomes" id="UP000324222">
    <property type="component" value="Unassembled WGS sequence"/>
</dbReference>
<keyword evidence="2" id="KW-1185">Reference proteome</keyword>
<accession>A0A5B7J0J1</accession>
<protein>
    <submittedName>
        <fullName evidence="1">Uncharacterized protein</fullName>
    </submittedName>
</protein>
<evidence type="ECO:0000313" key="1">
    <source>
        <dbReference type="EMBL" id="MPC87197.1"/>
    </source>
</evidence>
<sequence length="61" mass="7052">MRRHYWLAGYWKGKRRMGRVSGVRKRTSSTVSPRDAVVVWRECSRDAGRSNITPKETSAVD</sequence>
<reference evidence="1 2" key="1">
    <citation type="submission" date="2019-05" db="EMBL/GenBank/DDBJ databases">
        <title>Another draft genome of Portunus trituberculatus and its Hox gene families provides insights of decapod evolution.</title>
        <authorList>
            <person name="Jeong J.-H."/>
            <person name="Song I."/>
            <person name="Kim S."/>
            <person name="Choi T."/>
            <person name="Kim D."/>
            <person name="Ryu S."/>
            <person name="Kim W."/>
        </authorList>
    </citation>
    <scope>NUCLEOTIDE SEQUENCE [LARGE SCALE GENOMIC DNA]</scope>
    <source>
        <tissue evidence="1">Muscle</tissue>
    </source>
</reference>
<dbReference type="AlphaFoldDB" id="A0A5B7J0J1"/>
<dbReference type="EMBL" id="VSRR010073789">
    <property type="protein sequence ID" value="MPC87197.1"/>
    <property type="molecule type" value="Genomic_DNA"/>
</dbReference>
<name>A0A5B7J0J1_PORTR</name>
<gene>
    <name evidence="1" type="ORF">E2C01_082053</name>
</gene>
<organism evidence="1 2">
    <name type="scientific">Portunus trituberculatus</name>
    <name type="common">Swimming crab</name>
    <name type="synonym">Neptunus trituberculatus</name>
    <dbReference type="NCBI Taxonomy" id="210409"/>
    <lineage>
        <taxon>Eukaryota</taxon>
        <taxon>Metazoa</taxon>
        <taxon>Ecdysozoa</taxon>
        <taxon>Arthropoda</taxon>
        <taxon>Crustacea</taxon>
        <taxon>Multicrustacea</taxon>
        <taxon>Malacostraca</taxon>
        <taxon>Eumalacostraca</taxon>
        <taxon>Eucarida</taxon>
        <taxon>Decapoda</taxon>
        <taxon>Pleocyemata</taxon>
        <taxon>Brachyura</taxon>
        <taxon>Eubrachyura</taxon>
        <taxon>Portunoidea</taxon>
        <taxon>Portunidae</taxon>
        <taxon>Portuninae</taxon>
        <taxon>Portunus</taxon>
    </lineage>
</organism>
<comment type="caution">
    <text evidence="1">The sequence shown here is derived from an EMBL/GenBank/DDBJ whole genome shotgun (WGS) entry which is preliminary data.</text>
</comment>
<evidence type="ECO:0000313" key="2">
    <source>
        <dbReference type="Proteomes" id="UP000324222"/>
    </source>
</evidence>
<proteinExistence type="predicted"/>